<evidence type="ECO:0000313" key="2">
    <source>
        <dbReference type="Proteomes" id="UP001367508"/>
    </source>
</evidence>
<dbReference type="Proteomes" id="UP001367508">
    <property type="component" value="Unassembled WGS sequence"/>
</dbReference>
<keyword evidence="2" id="KW-1185">Reference proteome</keyword>
<reference evidence="1 2" key="1">
    <citation type="submission" date="2024-01" db="EMBL/GenBank/DDBJ databases">
        <title>The genomes of 5 underutilized Papilionoideae crops provide insights into root nodulation and disease resistanc.</title>
        <authorList>
            <person name="Jiang F."/>
        </authorList>
    </citation>
    <scope>NUCLEOTIDE SEQUENCE [LARGE SCALE GENOMIC DNA]</scope>
    <source>
        <strain evidence="1">LVBAO_FW01</strain>
        <tissue evidence="1">Leaves</tissue>
    </source>
</reference>
<gene>
    <name evidence="1" type="ORF">VNO77_39434</name>
</gene>
<evidence type="ECO:0000313" key="1">
    <source>
        <dbReference type="EMBL" id="KAK7314221.1"/>
    </source>
</evidence>
<dbReference type="AlphaFoldDB" id="A0AAN9KCL3"/>
<name>A0AAN9KCL3_CANGL</name>
<protein>
    <submittedName>
        <fullName evidence="1">Uncharacterized protein</fullName>
    </submittedName>
</protein>
<dbReference type="EMBL" id="JAYMYQ010000009">
    <property type="protein sequence ID" value="KAK7314221.1"/>
    <property type="molecule type" value="Genomic_DNA"/>
</dbReference>
<sequence>MVASWATRRAYIVAQVKITTLSLTKHFFILIVIVDGNNSGFNDGVEAIEGGEEVLGGECTVVIVIINIAFKNGWKSDTSACKERFGCEWSA</sequence>
<organism evidence="1 2">
    <name type="scientific">Canavalia gladiata</name>
    <name type="common">Sword bean</name>
    <name type="synonym">Dolichos gladiatus</name>
    <dbReference type="NCBI Taxonomy" id="3824"/>
    <lineage>
        <taxon>Eukaryota</taxon>
        <taxon>Viridiplantae</taxon>
        <taxon>Streptophyta</taxon>
        <taxon>Embryophyta</taxon>
        <taxon>Tracheophyta</taxon>
        <taxon>Spermatophyta</taxon>
        <taxon>Magnoliopsida</taxon>
        <taxon>eudicotyledons</taxon>
        <taxon>Gunneridae</taxon>
        <taxon>Pentapetalae</taxon>
        <taxon>rosids</taxon>
        <taxon>fabids</taxon>
        <taxon>Fabales</taxon>
        <taxon>Fabaceae</taxon>
        <taxon>Papilionoideae</taxon>
        <taxon>50 kb inversion clade</taxon>
        <taxon>NPAAA clade</taxon>
        <taxon>indigoferoid/millettioid clade</taxon>
        <taxon>Phaseoleae</taxon>
        <taxon>Canavalia</taxon>
    </lineage>
</organism>
<comment type="caution">
    <text evidence="1">The sequence shown here is derived from an EMBL/GenBank/DDBJ whole genome shotgun (WGS) entry which is preliminary data.</text>
</comment>
<proteinExistence type="predicted"/>
<accession>A0AAN9KCL3</accession>